<dbReference type="EMBL" id="JAAIUW010000006">
    <property type="protein sequence ID" value="KAF7829318.1"/>
    <property type="molecule type" value="Genomic_DNA"/>
</dbReference>
<proteinExistence type="predicted"/>
<organism evidence="1 2">
    <name type="scientific">Senna tora</name>
    <dbReference type="NCBI Taxonomy" id="362788"/>
    <lineage>
        <taxon>Eukaryota</taxon>
        <taxon>Viridiplantae</taxon>
        <taxon>Streptophyta</taxon>
        <taxon>Embryophyta</taxon>
        <taxon>Tracheophyta</taxon>
        <taxon>Spermatophyta</taxon>
        <taxon>Magnoliopsida</taxon>
        <taxon>eudicotyledons</taxon>
        <taxon>Gunneridae</taxon>
        <taxon>Pentapetalae</taxon>
        <taxon>rosids</taxon>
        <taxon>fabids</taxon>
        <taxon>Fabales</taxon>
        <taxon>Fabaceae</taxon>
        <taxon>Caesalpinioideae</taxon>
        <taxon>Cassia clade</taxon>
        <taxon>Senna</taxon>
    </lineage>
</organism>
<accession>A0A834TVI7</accession>
<reference evidence="1" key="1">
    <citation type="submission" date="2020-09" db="EMBL/GenBank/DDBJ databases">
        <title>Genome-Enabled Discovery of Anthraquinone Biosynthesis in Senna tora.</title>
        <authorList>
            <person name="Kang S.-H."/>
            <person name="Pandey R.P."/>
            <person name="Lee C.-M."/>
            <person name="Sim J.-S."/>
            <person name="Jeong J.-T."/>
            <person name="Choi B.-S."/>
            <person name="Jung M."/>
            <person name="Ginzburg D."/>
            <person name="Zhao K."/>
            <person name="Won S.Y."/>
            <person name="Oh T.-J."/>
            <person name="Yu Y."/>
            <person name="Kim N.-H."/>
            <person name="Lee O.R."/>
            <person name="Lee T.-H."/>
            <person name="Bashyal P."/>
            <person name="Kim T.-S."/>
            <person name="Lee W.-H."/>
            <person name="Kawkins C."/>
            <person name="Kim C.-K."/>
            <person name="Kim J.S."/>
            <person name="Ahn B.O."/>
            <person name="Rhee S.Y."/>
            <person name="Sohng J.K."/>
        </authorList>
    </citation>
    <scope>NUCLEOTIDE SEQUENCE</scope>
    <source>
        <tissue evidence="1">Leaf</tissue>
    </source>
</reference>
<gene>
    <name evidence="1" type="ORF">G2W53_020482</name>
</gene>
<name>A0A834TVI7_9FABA</name>
<protein>
    <submittedName>
        <fullName evidence="1">Uncharacterized protein</fullName>
    </submittedName>
</protein>
<comment type="caution">
    <text evidence="1">The sequence shown here is derived from an EMBL/GenBank/DDBJ whole genome shotgun (WGS) entry which is preliminary data.</text>
</comment>
<evidence type="ECO:0000313" key="1">
    <source>
        <dbReference type="EMBL" id="KAF7829318.1"/>
    </source>
</evidence>
<evidence type="ECO:0000313" key="2">
    <source>
        <dbReference type="Proteomes" id="UP000634136"/>
    </source>
</evidence>
<sequence>MDGDGARLGYLLKYTSPMVDPSN</sequence>
<keyword evidence="2" id="KW-1185">Reference proteome</keyword>
<dbReference type="Proteomes" id="UP000634136">
    <property type="component" value="Unassembled WGS sequence"/>
</dbReference>
<dbReference type="AlphaFoldDB" id="A0A834TVI7"/>